<gene>
    <name evidence="2" type="ORF">E2C01_028735</name>
</gene>
<comment type="caution">
    <text evidence="2">The sequence shown here is derived from an EMBL/GenBank/DDBJ whole genome shotgun (WGS) entry which is preliminary data.</text>
</comment>
<dbReference type="EMBL" id="VSRR010003245">
    <property type="protein sequence ID" value="MPC35314.1"/>
    <property type="molecule type" value="Genomic_DNA"/>
</dbReference>
<feature type="region of interest" description="Disordered" evidence="1">
    <location>
        <begin position="1"/>
        <end position="25"/>
    </location>
</feature>
<evidence type="ECO:0000256" key="1">
    <source>
        <dbReference type="SAM" id="MobiDB-lite"/>
    </source>
</evidence>
<sequence length="308" mass="34120">MTRQDRVERRLHSPAVGLVKAPRPPLGHAVRVHPQEHQQTLRSLTLFCTGVPVTHHLLTAARRSAISAVLVVVHSTICASSRHTRHHSTHGSGDGVAMNRLGCRNLQQRGVYTPAASLTVAVGEVDVVQFSAQRLVSGDDNIELGEAVWLCVPVSRHTAVHQHPHRLVLHVLHYLIHPLWRGGWGRLADGVWSDNESGTGCDGRLSGPAVRTHVSASVWITHIVLHTLRMLPQTTHSTLHPEPPCIHIRCSTYALKIRLWLNFRLKKVLYRSAFDDLCGAVTGEVVLVLELYSLLQGHHIARILLPHP</sequence>
<protein>
    <submittedName>
        <fullName evidence="2">Uncharacterized protein</fullName>
    </submittedName>
</protein>
<evidence type="ECO:0000313" key="2">
    <source>
        <dbReference type="EMBL" id="MPC35314.1"/>
    </source>
</evidence>
<proteinExistence type="predicted"/>
<dbReference type="AlphaFoldDB" id="A0A5B7ESK8"/>
<dbReference type="Proteomes" id="UP000324222">
    <property type="component" value="Unassembled WGS sequence"/>
</dbReference>
<accession>A0A5B7ESK8</accession>
<keyword evidence="3" id="KW-1185">Reference proteome</keyword>
<organism evidence="2 3">
    <name type="scientific">Portunus trituberculatus</name>
    <name type="common">Swimming crab</name>
    <name type="synonym">Neptunus trituberculatus</name>
    <dbReference type="NCBI Taxonomy" id="210409"/>
    <lineage>
        <taxon>Eukaryota</taxon>
        <taxon>Metazoa</taxon>
        <taxon>Ecdysozoa</taxon>
        <taxon>Arthropoda</taxon>
        <taxon>Crustacea</taxon>
        <taxon>Multicrustacea</taxon>
        <taxon>Malacostraca</taxon>
        <taxon>Eumalacostraca</taxon>
        <taxon>Eucarida</taxon>
        <taxon>Decapoda</taxon>
        <taxon>Pleocyemata</taxon>
        <taxon>Brachyura</taxon>
        <taxon>Eubrachyura</taxon>
        <taxon>Portunoidea</taxon>
        <taxon>Portunidae</taxon>
        <taxon>Portuninae</taxon>
        <taxon>Portunus</taxon>
    </lineage>
</organism>
<feature type="compositionally biased region" description="Basic and acidic residues" evidence="1">
    <location>
        <begin position="1"/>
        <end position="11"/>
    </location>
</feature>
<name>A0A5B7ESK8_PORTR</name>
<reference evidence="2 3" key="1">
    <citation type="submission" date="2019-05" db="EMBL/GenBank/DDBJ databases">
        <title>Another draft genome of Portunus trituberculatus and its Hox gene families provides insights of decapod evolution.</title>
        <authorList>
            <person name="Jeong J.-H."/>
            <person name="Song I."/>
            <person name="Kim S."/>
            <person name="Choi T."/>
            <person name="Kim D."/>
            <person name="Ryu S."/>
            <person name="Kim W."/>
        </authorList>
    </citation>
    <scope>NUCLEOTIDE SEQUENCE [LARGE SCALE GENOMIC DNA]</scope>
    <source>
        <tissue evidence="2">Muscle</tissue>
    </source>
</reference>
<evidence type="ECO:0000313" key="3">
    <source>
        <dbReference type="Proteomes" id="UP000324222"/>
    </source>
</evidence>